<name>A0A974H6J0_XENLA</name>
<evidence type="ECO:0000313" key="3">
    <source>
        <dbReference type="Proteomes" id="UP000694892"/>
    </source>
</evidence>
<proteinExistence type="predicted"/>
<organism evidence="2 3">
    <name type="scientific">Xenopus laevis</name>
    <name type="common">African clawed frog</name>
    <dbReference type="NCBI Taxonomy" id="8355"/>
    <lineage>
        <taxon>Eukaryota</taxon>
        <taxon>Metazoa</taxon>
        <taxon>Chordata</taxon>
        <taxon>Craniata</taxon>
        <taxon>Vertebrata</taxon>
        <taxon>Euteleostomi</taxon>
        <taxon>Amphibia</taxon>
        <taxon>Batrachia</taxon>
        <taxon>Anura</taxon>
        <taxon>Pipoidea</taxon>
        <taxon>Pipidae</taxon>
        <taxon>Xenopodinae</taxon>
        <taxon>Xenopus</taxon>
        <taxon>Xenopus</taxon>
    </lineage>
</organism>
<evidence type="ECO:0000313" key="2">
    <source>
        <dbReference type="EMBL" id="OCT66754.1"/>
    </source>
</evidence>
<dbReference type="EMBL" id="CM004481">
    <property type="protein sequence ID" value="OCT66754.1"/>
    <property type="molecule type" value="Genomic_DNA"/>
</dbReference>
<dbReference type="Proteomes" id="UP000694892">
    <property type="component" value="Chromosome 8S"/>
</dbReference>
<protein>
    <submittedName>
        <fullName evidence="2">Uncharacterized protein</fullName>
    </submittedName>
</protein>
<dbReference type="AlphaFoldDB" id="A0A974H6J0"/>
<sequence length="74" mass="8134">MEGVGEGVETQSRDLLSRDKSPCLTHSISQSRAHTRLPPVSRCANHYPLVGELTPQHLITRVCGPFLLPDCPMP</sequence>
<reference evidence="3" key="1">
    <citation type="journal article" date="2016" name="Nature">
        <title>Genome evolution in the allotetraploid frog Xenopus laevis.</title>
        <authorList>
            <person name="Session A.M."/>
            <person name="Uno Y."/>
            <person name="Kwon T."/>
            <person name="Chapman J.A."/>
            <person name="Toyoda A."/>
            <person name="Takahashi S."/>
            <person name="Fukui A."/>
            <person name="Hikosaka A."/>
            <person name="Suzuki A."/>
            <person name="Kondo M."/>
            <person name="van Heeringen S.J."/>
            <person name="Quigley I."/>
            <person name="Heinz S."/>
            <person name="Ogino H."/>
            <person name="Ochi H."/>
            <person name="Hellsten U."/>
            <person name="Lyons J.B."/>
            <person name="Simakov O."/>
            <person name="Putnam N."/>
            <person name="Stites J."/>
            <person name="Kuroki Y."/>
            <person name="Tanaka T."/>
            <person name="Michiue T."/>
            <person name="Watanabe M."/>
            <person name="Bogdanovic O."/>
            <person name="Lister R."/>
            <person name="Georgiou G."/>
            <person name="Paranjpe S.S."/>
            <person name="van Kruijsbergen I."/>
            <person name="Shu S."/>
            <person name="Carlson J."/>
            <person name="Kinoshita T."/>
            <person name="Ohta Y."/>
            <person name="Mawaribuchi S."/>
            <person name="Jenkins J."/>
            <person name="Grimwood J."/>
            <person name="Schmutz J."/>
            <person name="Mitros T."/>
            <person name="Mozaffari S.V."/>
            <person name="Suzuki Y."/>
            <person name="Haramoto Y."/>
            <person name="Yamamoto T.S."/>
            <person name="Takagi C."/>
            <person name="Heald R."/>
            <person name="Miller K."/>
            <person name="Haudenschild C."/>
            <person name="Kitzman J."/>
            <person name="Nakayama T."/>
            <person name="Izutsu Y."/>
            <person name="Robert J."/>
            <person name="Fortriede J."/>
            <person name="Burns K."/>
            <person name="Lotay V."/>
            <person name="Karimi K."/>
            <person name="Yasuoka Y."/>
            <person name="Dichmann D.S."/>
            <person name="Flajnik M.F."/>
            <person name="Houston D.W."/>
            <person name="Shendure J."/>
            <person name="DuPasquier L."/>
            <person name="Vize P.D."/>
            <person name="Zorn A.M."/>
            <person name="Ito M."/>
            <person name="Marcotte E.M."/>
            <person name="Wallingford J.B."/>
            <person name="Ito Y."/>
            <person name="Asashima M."/>
            <person name="Ueno N."/>
            <person name="Matsuda Y."/>
            <person name="Veenstra G.J."/>
            <person name="Fujiyama A."/>
            <person name="Harland R.M."/>
            <person name="Taira M."/>
            <person name="Rokhsar D.S."/>
        </authorList>
    </citation>
    <scope>NUCLEOTIDE SEQUENCE [LARGE SCALE GENOMIC DNA]</scope>
    <source>
        <strain evidence="3">J</strain>
    </source>
</reference>
<evidence type="ECO:0000256" key="1">
    <source>
        <dbReference type="SAM" id="MobiDB-lite"/>
    </source>
</evidence>
<feature type="compositionally biased region" description="Basic and acidic residues" evidence="1">
    <location>
        <begin position="11"/>
        <end position="21"/>
    </location>
</feature>
<feature type="region of interest" description="Disordered" evidence="1">
    <location>
        <begin position="1"/>
        <end position="21"/>
    </location>
</feature>
<accession>A0A974H6J0</accession>
<gene>
    <name evidence="2" type="ORF">XELAEV_18043005mg</name>
</gene>